<keyword evidence="2" id="KW-0813">Transport</keyword>
<feature type="site" description="Contributes to redox potential value" evidence="7">
    <location>
        <position position="13"/>
    </location>
</feature>
<name>A0A1W9NYN5_UNCC3</name>
<comment type="caution">
    <text evidence="10">The sequence shown here is derived from an EMBL/GenBank/DDBJ whole genome shotgun (WGS) entry which is preliminary data.</text>
</comment>
<evidence type="ECO:0000256" key="2">
    <source>
        <dbReference type="ARBA" id="ARBA00022448"/>
    </source>
</evidence>
<dbReference type="NCBIfam" id="TIGR01068">
    <property type="entry name" value="thioredoxin"/>
    <property type="match status" value="1"/>
</dbReference>
<gene>
    <name evidence="10" type="ORF">B5M47_01400</name>
</gene>
<evidence type="ECO:0000256" key="4">
    <source>
        <dbReference type="ARBA" id="ARBA00023157"/>
    </source>
</evidence>
<dbReference type="GO" id="GO:0015035">
    <property type="term" value="F:protein-disulfide reductase activity"/>
    <property type="evidence" value="ECO:0007669"/>
    <property type="project" value="UniProtKB-UniRule"/>
</dbReference>
<evidence type="ECO:0000256" key="3">
    <source>
        <dbReference type="ARBA" id="ARBA00022982"/>
    </source>
</evidence>
<feature type="site" description="Deprotonates C-terminal active site Cys" evidence="7">
    <location>
        <position position="6"/>
    </location>
</feature>
<dbReference type="InterPro" id="IPR017937">
    <property type="entry name" value="Thioredoxin_CS"/>
</dbReference>
<dbReference type="PRINTS" id="PR00421">
    <property type="entry name" value="THIOREDOXIN"/>
</dbReference>
<reference evidence="11" key="1">
    <citation type="submission" date="2017-03" db="EMBL/GenBank/DDBJ databases">
        <title>Novel pathways for hydrocarbon cycling and metabolic interdependencies in hydrothermal sediment communities.</title>
        <authorList>
            <person name="Dombrowski N."/>
            <person name="Seitz K."/>
            <person name="Teske A."/>
            <person name="Baker B."/>
        </authorList>
    </citation>
    <scope>NUCLEOTIDE SEQUENCE [LARGE SCALE GENOMIC DNA]</scope>
</reference>
<evidence type="ECO:0000256" key="8">
    <source>
        <dbReference type="PIRSR" id="PIRSR000077-4"/>
    </source>
</evidence>
<dbReference type="AlphaFoldDB" id="A0A1W9NYN5"/>
<feature type="domain" description="Thioredoxin" evidence="9">
    <location>
        <begin position="1"/>
        <end position="88"/>
    </location>
</feature>
<dbReference type="PIRSF" id="PIRSF000077">
    <property type="entry name" value="Thioredoxin"/>
    <property type="match status" value="1"/>
</dbReference>
<dbReference type="PROSITE" id="PS00194">
    <property type="entry name" value="THIOREDOXIN_1"/>
    <property type="match status" value="1"/>
</dbReference>
<dbReference type="EMBL" id="MZGJ01000006">
    <property type="protein sequence ID" value="OQX51256.1"/>
    <property type="molecule type" value="Genomic_DNA"/>
</dbReference>
<dbReference type="InterPro" id="IPR005746">
    <property type="entry name" value="Thioredoxin"/>
</dbReference>
<sequence>MITLIDFYADWCPPCQMMGPVLEEVERELNGEIEFRKVNVDEERDLAQKFMVMGIPTFVIMKDGQELDRRSGAIPKEEFKKWIKGYLERE</sequence>
<dbReference type="PANTHER" id="PTHR45663">
    <property type="entry name" value="GEO12009P1"/>
    <property type="match status" value="1"/>
</dbReference>
<keyword evidence="4 8" id="KW-1015">Disulfide bond</keyword>
<keyword evidence="3" id="KW-0249">Electron transport</keyword>
<evidence type="ECO:0000256" key="7">
    <source>
        <dbReference type="PIRSR" id="PIRSR000077-1"/>
    </source>
</evidence>
<evidence type="ECO:0000256" key="5">
    <source>
        <dbReference type="ARBA" id="ARBA00023284"/>
    </source>
</evidence>
<feature type="active site" description="Nucleophile" evidence="7">
    <location>
        <position position="12"/>
    </location>
</feature>
<comment type="similarity">
    <text evidence="1">Belongs to the thioredoxin family.</text>
</comment>
<dbReference type="GO" id="GO:0005737">
    <property type="term" value="C:cytoplasm"/>
    <property type="evidence" value="ECO:0007669"/>
    <property type="project" value="TreeGrafter"/>
</dbReference>
<evidence type="ECO:0000313" key="10">
    <source>
        <dbReference type="EMBL" id="OQX51256.1"/>
    </source>
</evidence>
<dbReference type="InterPro" id="IPR036249">
    <property type="entry name" value="Thioredoxin-like_sf"/>
</dbReference>
<dbReference type="SUPFAM" id="SSF52833">
    <property type="entry name" value="Thioredoxin-like"/>
    <property type="match status" value="1"/>
</dbReference>
<feature type="site" description="Contributes to redox potential value" evidence="7">
    <location>
        <position position="14"/>
    </location>
</feature>
<dbReference type="FunFam" id="3.40.30.10:FF:000001">
    <property type="entry name" value="Thioredoxin"/>
    <property type="match status" value="1"/>
</dbReference>
<dbReference type="STRING" id="1968527.B5M47_01400"/>
<dbReference type="PANTHER" id="PTHR45663:SF11">
    <property type="entry name" value="GEO12009P1"/>
    <property type="match status" value="1"/>
</dbReference>
<evidence type="ECO:0000259" key="9">
    <source>
        <dbReference type="PROSITE" id="PS51352"/>
    </source>
</evidence>
<evidence type="ECO:0000256" key="1">
    <source>
        <dbReference type="ARBA" id="ARBA00008987"/>
    </source>
</evidence>
<evidence type="ECO:0000256" key="6">
    <source>
        <dbReference type="NCBIfam" id="TIGR01068"/>
    </source>
</evidence>
<organism evidence="10 11">
    <name type="scientific">candidate division CPR3 bacterium 4484_211</name>
    <dbReference type="NCBI Taxonomy" id="1968527"/>
    <lineage>
        <taxon>Bacteria</taxon>
        <taxon>Bacteria division CPR3</taxon>
    </lineage>
</organism>
<keyword evidence="5 8" id="KW-0676">Redox-active center</keyword>
<dbReference type="Gene3D" id="3.40.30.10">
    <property type="entry name" value="Glutaredoxin"/>
    <property type="match status" value="1"/>
</dbReference>
<dbReference type="InterPro" id="IPR013766">
    <property type="entry name" value="Thioredoxin_domain"/>
</dbReference>
<evidence type="ECO:0000313" key="11">
    <source>
        <dbReference type="Proteomes" id="UP000192520"/>
    </source>
</evidence>
<dbReference type="PROSITE" id="PS51352">
    <property type="entry name" value="THIOREDOXIN_2"/>
    <property type="match status" value="1"/>
</dbReference>
<protein>
    <recommendedName>
        <fullName evidence="6">Thioredoxin</fullName>
    </recommendedName>
</protein>
<dbReference type="CDD" id="cd02947">
    <property type="entry name" value="TRX_family"/>
    <property type="match status" value="1"/>
</dbReference>
<dbReference type="Proteomes" id="UP000192520">
    <property type="component" value="Unassembled WGS sequence"/>
</dbReference>
<accession>A0A1W9NYN5</accession>
<proteinExistence type="inferred from homology"/>
<feature type="disulfide bond" description="Redox-active" evidence="8">
    <location>
        <begin position="12"/>
        <end position="15"/>
    </location>
</feature>
<feature type="active site" description="Nucleophile" evidence="7">
    <location>
        <position position="15"/>
    </location>
</feature>
<dbReference type="Pfam" id="PF00085">
    <property type="entry name" value="Thioredoxin"/>
    <property type="match status" value="1"/>
</dbReference>